<reference evidence="2" key="1">
    <citation type="journal article" date="2014" name="Proc. Natl. Acad. Sci. U.S.A.">
        <title>Extensive sampling of basidiomycete genomes demonstrates inadequacy of the white-rot/brown-rot paradigm for wood decay fungi.</title>
        <authorList>
            <person name="Riley R."/>
            <person name="Salamov A.A."/>
            <person name="Brown D.W."/>
            <person name="Nagy L.G."/>
            <person name="Floudas D."/>
            <person name="Held B.W."/>
            <person name="Levasseur A."/>
            <person name="Lombard V."/>
            <person name="Morin E."/>
            <person name="Otillar R."/>
            <person name="Lindquist E.A."/>
            <person name="Sun H."/>
            <person name="LaButti K.M."/>
            <person name="Schmutz J."/>
            <person name="Jabbour D."/>
            <person name="Luo H."/>
            <person name="Baker S.E."/>
            <person name="Pisabarro A.G."/>
            <person name="Walton J.D."/>
            <person name="Blanchette R.A."/>
            <person name="Henrissat B."/>
            <person name="Martin F."/>
            <person name="Cullen D."/>
            <person name="Hibbett D.S."/>
            <person name="Grigoriev I.V."/>
        </authorList>
    </citation>
    <scope>NUCLEOTIDE SEQUENCE [LARGE SCALE GENOMIC DNA]</scope>
    <source>
        <strain evidence="2">CBS 339.88</strain>
    </source>
</reference>
<organism evidence="1 2">
    <name type="scientific">Galerina marginata (strain CBS 339.88)</name>
    <dbReference type="NCBI Taxonomy" id="685588"/>
    <lineage>
        <taxon>Eukaryota</taxon>
        <taxon>Fungi</taxon>
        <taxon>Dikarya</taxon>
        <taxon>Basidiomycota</taxon>
        <taxon>Agaricomycotina</taxon>
        <taxon>Agaricomycetes</taxon>
        <taxon>Agaricomycetidae</taxon>
        <taxon>Agaricales</taxon>
        <taxon>Agaricineae</taxon>
        <taxon>Strophariaceae</taxon>
        <taxon>Galerina</taxon>
    </lineage>
</organism>
<gene>
    <name evidence="1" type="ORF">GALMADRAFT_1358495</name>
</gene>
<sequence>MPRVWYQINQRKQPENAVKIQVWWRQALEVRAAKKPLRRLFEGDVTGLTGLRCLVLIGAHDDVLGTWARAMIRLGPEAILAHALGKHSPSWLVLIRKASLMLFQALAHEPESSDASSYLDILMVLLSKEHAVAVSGVQGSAFCQAITEYLMEKQFYGVLKKAMSKLPIENSTSFPLFLSLCTLPLSTYPENSPQFNEIYVAIFVRILSLPLLPNRLSPDNPSPFISRFLLANLDKLTPLIGSITGYVSPDLAANVFMFISPFYKWLSTAAWASYLELSTTLINGFNGYSLYSSSQSESQTNPVDYDSVLSDGDTDYEDFELEKDSYPDTWEVNRQTIKWLEQIPTAPHITDLIALTQSQASLLPHFVDYLFTVTATWPTYQKEIQNIVLASGGLVKILYRELVRRSPLGQEEDSMNVYKEALTAHWPPIIFLADLYSQALQTMDDDEFLGNASWSQTCNSLTLAEMASFSAQLLNIVFSLYWRYSDYCHDENNMHYIHISSDVYCSWSSLREKLLRCLWRIYTRE</sequence>
<dbReference type="STRING" id="685588.A0A067TQN9"/>
<accession>A0A067TQN9</accession>
<dbReference type="EMBL" id="KL142371">
    <property type="protein sequence ID" value="KDR81293.1"/>
    <property type="molecule type" value="Genomic_DNA"/>
</dbReference>
<dbReference type="Proteomes" id="UP000027222">
    <property type="component" value="Unassembled WGS sequence"/>
</dbReference>
<evidence type="ECO:0000313" key="2">
    <source>
        <dbReference type="Proteomes" id="UP000027222"/>
    </source>
</evidence>
<dbReference type="AlphaFoldDB" id="A0A067TQN9"/>
<evidence type="ECO:0000313" key="1">
    <source>
        <dbReference type="EMBL" id="KDR81293.1"/>
    </source>
</evidence>
<keyword evidence="2" id="KW-1185">Reference proteome</keyword>
<protein>
    <submittedName>
        <fullName evidence="1">Uncharacterized protein</fullName>
    </submittedName>
</protein>
<proteinExistence type="predicted"/>
<dbReference type="HOGENOM" id="CLU_025454_0_0_1"/>
<dbReference type="OrthoDB" id="8068875at2759"/>
<name>A0A067TQN9_GALM3</name>